<gene>
    <name evidence="2" type="ORF">JR050_18800</name>
</gene>
<keyword evidence="1" id="KW-0812">Transmembrane</keyword>
<sequence>MNKTQILLIFTIALILGLISGFLNLPIWFAMIALCMIVLPMSLYPTLNSLYFTKDINYVEKFLVERRKQPIYRFYYALANDNKADLEEALEILKKKYKNNPHWLAVFEIAYALHVNHLLSVKEKIGDIKQKDIRDYYEALVSVEQGDFEGAMKTENLMKKVWMKESILASIAMKKGLKEEANTHKQSAIEHAKGIQRYILVKEQENKK</sequence>
<comment type="caution">
    <text evidence="2">The sequence shown here is derived from an EMBL/GenBank/DDBJ whole genome shotgun (WGS) entry which is preliminary data.</text>
</comment>
<keyword evidence="1" id="KW-1133">Transmembrane helix</keyword>
<dbReference type="Proteomes" id="UP001518925">
    <property type="component" value="Unassembled WGS sequence"/>
</dbReference>
<dbReference type="RefSeq" id="WP_204205201.1">
    <property type="nucleotide sequence ID" value="NZ_JAFELM010000044.1"/>
</dbReference>
<keyword evidence="3" id="KW-1185">Reference proteome</keyword>
<reference evidence="2 3" key="1">
    <citation type="submission" date="2021-02" db="EMBL/GenBank/DDBJ databases">
        <title>Bacillus sp. RD4P76, an endophyte from a halophyte.</title>
        <authorList>
            <person name="Sun J.-Q."/>
        </authorList>
    </citation>
    <scope>NUCLEOTIDE SEQUENCE [LARGE SCALE GENOMIC DNA]</scope>
    <source>
        <strain evidence="2 3">RD4P76</strain>
    </source>
</reference>
<organism evidence="2 3">
    <name type="scientific">Bacillus suaedaesalsae</name>
    <dbReference type="NCBI Taxonomy" id="2810349"/>
    <lineage>
        <taxon>Bacteria</taxon>
        <taxon>Bacillati</taxon>
        <taxon>Bacillota</taxon>
        <taxon>Bacilli</taxon>
        <taxon>Bacillales</taxon>
        <taxon>Bacillaceae</taxon>
        <taxon>Bacillus</taxon>
    </lineage>
</organism>
<dbReference type="EMBL" id="JAFELM010000044">
    <property type="protein sequence ID" value="MBM6619715.1"/>
    <property type="molecule type" value="Genomic_DNA"/>
</dbReference>
<evidence type="ECO:0000313" key="3">
    <source>
        <dbReference type="Proteomes" id="UP001518925"/>
    </source>
</evidence>
<proteinExistence type="predicted"/>
<accession>A0ABS2DMH8</accession>
<evidence type="ECO:0008006" key="4">
    <source>
        <dbReference type="Google" id="ProtNLM"/>
    </source>
</evidence>
<evidence type="ECO:0000256" key="1">
    <source>
        <dbReference type="SAM" id="Phobius"/>
    </source>
</evidence>
<protein>
    <recommendedName>
        <fullName evidence="4">DUF2892 domain-containing protein</fullName>
    </recommendedName>
</protein>
<name>A0ABS2DMH8_9BACI</name>
<feature type="transmembrane region" description="Helical" evidence="1">
    <location>
        <begin position="6"/>
        <end position="39"/>
    </location>
</feature>
<keyword evidence="1" id="KW-0472">Membrane</keyword>
<evidence type="ECO:0000313" key="2">
    <source>
        <dbReference type="EMBL" id="MBM6619715.1"/>
    </source>
</evidence>